<keyword evidence="2" id="KW-0169">Cobalamin biosynthesis</keyword>
<comment type="pathway">
    <text evidence="2">Cofactor biosynthesis; adenosylcobalamin biosynthesis.</text>
</comment>
<dbReference type="RefSeq" id="WP_051210485.1">
    <property type="nucleotide sequence ID" value="NZ_CP015108.1"/>
</dbReference>
<accession>A0ABM6JX68</accession>
<dbReference type="EMBL" id="CP015108">
    <property type="protein sequence ID" value="ARF14821.1"/>
    <property type="molecule type" value="Genomic_DNA"/>
</dbReference>
<protein>
    <recommendedName>
        <fullName evidence="2">Cobyric acid synthase</fullName>
    </recommendedName>
</protein>
<dbReference type="PANTHER" id="PTHR21343:SF1">
    <property type="entry name" value="COBYRIC ACID SYNTHASE"/>
    <property type="match status" value="1"/>
</dbReference>
<comment type="caution">
    <text evidence="2">Lacks conserved residue(s) required for the propagation of feature annotation.</text>
</comment>
<evidence type="ECO:0000256" key="1">
    <source>
        <dbReference type="ARBA" id="ARBA00022962"/>
    </source>
</evidence>
<evidence type="ECO:0000256" key="2">
    <source>
        <dbReference type="HAMAP-Rule" id="MF_00028"/>
    </source>
</evidence>
<organism evidence="3 4">
    <name type="scientific">Sporosarcina ureae</name>
    <dbReference type="NCBI Taxonomy" id="1571"/>
    <lineage>
        <taxon>Bacteria</taxon>
        <taxon>Bacillati</taxon>
        <taxon>Bacillota</taxon>
        <taxon>Bacilli</taxon>
        <taxon>Bacillales</taxon>
        <taxon>Caryophanaceae</taxon>
        <taxon>Sporosarcina</taxon>
    </lineage>
</organism>
<gene>
    <name evidence="2" type="primary">cobQ</name>
    <name evidence="3" type="ORF">SporoS204_12080</name>
</gene>
<dbReference type="Gene3D" id="3.40.50.300">
    <property type="entry name" value="P-loop containing nucleotide triphosphate hydrolases"/>
    <property type="match status" value="1"/>
</dbReference>
<dbReference type="NCBIfam" id="NF001989">
    <property type="entry name" value="PRK00784.1"/>
    <property type="match status" value="1"/>
</dbReference>
<dbReference type="SUPFAM" id="SSF52540">
    <property type="entry name" value="P-loop containing nucleoside triphosphate hydrolases"/>
    <property type="match status" value="1"/>
</dbReference>
<dbReference type="Pfam" id="PF13500">
    <property type="entry name" value="AAA_26"/>
    <property type="match status" value="1"/>
</dbReference>
<keyword evidence="1 2" id="KW-0315">Glutamine amidotransferase</keyword>
<keyword evidence="4" id="KW-1185">Reference proteome</keyword>
<name>A0ABM6JX68_SPOUR</name>
<dbReference type="Proteomes" id="UP000192486">
    <property type="component" value="Chromosome"/>
</dbReference>
<dbReference type="PANTHER" id="PTHR21343">
    <property type="entry name" value="DETHIOBIOTIN SYNTHETASE"/>
    <property type="match status" value="1"/>
</dbReference>
<sequence length="272" mass="30051">MNGLMIVGTASDVGKTMICTALCRLLANEGVRVAPFKSQNMSGFSETLADGREISRSQFQQAQAARTQPIAEMNPILMKPQENLQAEVLLMGVPLETVDGQIFREEWFDKGLETIQQALDYLSNHYDTLIIEGAGSTAEVNLMDRELTNMRVAELADVPVILVADISKGGAFASIVGTLQLLSEERRQRVKGIIINKFYGDASYFEDGVKFIEQYTGIPVAGVIPVLENHGIPEEDMDRITLPATEGVDVYEQWAAHVKRHIDWPLIQSILA</sequence>
<evidence type="ECO:0000313" key="3">
    <source>
        <dbReference type="EMBL" id="ARF14821.1"/>
    </source>
</evidence>
<dbReference type="InterPro" id="IPR027417">
    <property type="entry name" value="P-loop_NTPase"/>
</dbReference>
<dbReference type="HAMAP" id="MF_00028">
    <property type="entry name" value="CobQ"/>
    <property type="match status" value="1"/>
</dbReference>
<dbReference type="InterPro" id="IPR004459">
    <property type="entry name" value="CobQ_synth"/>
</dbReference>
<comment type="function">
    <text evidence="2">Catalyzes amidations at positions B, D, E, and G on adenosylcobyrinic A,C-diamide. NH(2) groups are provided by glutamine, and one molecule of ATP is hydrogenolyzed for each amidation.</text>
</comment>
<proteinExistence type="inferred from homology"/>
<evidence type="ECO:0000313" key="4">
    <source>
        <dbReference type="Proteomes" id="UP000192486"/>
    </source>
</evidence>
<comment type="similarity">
    <text evidence="2">Belongs to the CobB/CobQ family. CobQ subfamily.</text>
</comment>
<reference evidence="3 4" key="1">
    <citation type="submission" date="2016-04" db="EMBL/GenBank/DDBJ databases">
        <title>Comparative Genomics and Epigenetics of Sporosarcina ureae.</title>
        <authorList>
            <person name="Oliver A.S."/>
            <person name="Cooper K.K."/>
        </authorList>
    </citation>
    <scope>NUCLEOTIDE SEQUENCE [LARGE SCALE GENOMIC DNA]</scope>
    <source>
        <strain evidence="3 4">S204</strain>
    </source>
</reference>